<dbReference type="InterPro" id="IPR036056">
    <property type="entry name" value="Fibrinogen-like_C"/>
</dbReference>
<dbReference type="AlphaFoldDB" id="M7BMZ4"/>
<proteinExistence type="predicted"/>
<sequence>MACYGIATFTSVLMPAELGPQSAAATLQSPSSEDISAEVGVAWYGIATLNSALLLEGRCLQCWAPGQQLLLSGRSALKAVQKLYLKGHTGTAGKQSSLILHGADFSTKDADNDNCMCKCALMLTGERLDGRPYGRAAAAVQLCRCKVQCVDIALVCCTAIIPQSSERHRYFPLHQATCELSQRPIPQNLIPFDVTQYREDQTLHKASTKI</sequence>
<dbReference type="SUPFAM" id="SSF56496">
    <property type="entry name" value="Fibrinogen C-terminal domain-like"/>
    <property type="match status" value="1"/>
</dbReference>
<reference evidence="2" key="1">
    <citation type="journal article" date="2013" name="Nat. Genet.">
        <title>The draft genomes of soft-shell turtle and green sea turtle yield insights into the development and evolution of the turtle-specific body plan.</title>
        <authorList>
            <person name="Wang Z."/>
            <person name="Pascual-Anaya J."/>
            <person name="Zadissa A."/>
            <person name="Li W."/>
            <person name="Niimura Y."/>
            <person name="Huang Z."/>
            <person name="Li C."/>
            <person name="White S."/>
            <person name="Xiong Z."/>
            <person name="Fang D."/>
            <person name="Wang B."/>
            <person name="Ming Y."/>
            <person name="Chen Y."/>
            <person name="Zheng Y."/>
            <person name="Kuraku S."/>
            <person name="Pignatelli M."/>
            <person name="Herrero J."/>
            <person name="Beal K."/>
            <person name="Nozawa M."/>
            <person name="Li Q."/>
            <person name="Wang J."/>
            <person name="Zhang H."/>
            <person name="Yu L."/>
            <person name="Shigenobu S."/>
            <person name="Wang J."/>
            <person name="Liu J."/>
            <person name="Flicek P."/>
            <person name="Searle S."/>
            <person name="Wang J."/>
            <person name="Kuratani S."/>
            <person name="Yin Y."/>
            <person name="Aken B."/>
            <person name="Zhang G."/>
            <person name="Irie N."/>
        </authorList>
    </citation>
    <scope>NUCLEOTIDE SEQUENCE [LARGE SCALE GENOMIC DNA]</scope>
</reference>
<protein>
    <submittedName>
        <fullName evidence="1">Angiopoietin-1</fullName>
    </submittedName>
</protein>
<dbReference type="eggNOG" id="KOG2579">
    <property type="taxonomic scope" value="Eukaryota"/>
</dbReference>
<organism evidence="1 2">
    <name type="scientific">Chelonia mydas</name>
    <name type="common">Green sea-turtle</name>
    <name type="synonym">Chelonia agassizi</name>
    <dbReference type="NCBI Taxonomy" id="8469"/>
    <lineage>
        <taxon>Eukaryota</taxon>
        <taxon>Metazoa</taxon>
        <taxon>Chordata</taxon>
        <taxon>Craniata</taxon>
        <taxon>Vertebrata</taxon>
        <taxon>Euteleostomi</taxon>
        <taxon>Archelosauria</taxon>
        <taxon>Testudinata</taxon>
        <taxon>Testudines</taxon>
        <taxon>Cryptodira</taxon>
        <taxon>Durocryptodira</taxon>
        <taxon>Americhelydia</taxon>
        <taxon>Chelonioidea</taxon>
        <taxon>Cheloniidae</taxon>
        <taxon>Chelonia</taxon>
    </lineage>
</organism>
<dbReference type="STRING" id="8469.M7BMZ4"/>
<evidence type="ECO:0000313" key="2">
    <source>
        <dbReference type="Proteomes" id="UP000031443"/>
    </source>
</evidence>
<dbReference type="EMBL" id="KB517250">
    <property type="protein sequence ID" value="EMP39261.1"/>
    <property type="molecule type" value="Genomic_DNA"/>
</dbReference>
<dbReference type="Proteomes" id="UP000031443">
    <property type="component" value="Unassembled WGS sequence"/>
</dbReference>
<evidence type="ECO:0000313" key="1">
    <source>
        <dbReference type="EMBL" id="EMP39261.1"/>
    </source>
</evidence>
<accession>M7BMZ4</accession>
<keyword evidence="2" id="KW-1185">Reference proteome</keyword>
<gene>
    <name evidence="1" type="ORF">UY3_03502</name>
</gene>
<name>M7BMZ4_CHEMY</name>